<feature type="disulfide bond" evidence="2">
    <location>
        <begin position="187"/>
        <end position="205"/>
    </location>
</feature>
<evidence type="ECO:0000313" key="5">
    <source>
        <dbReference type="RefSeq" id="XP_014675919.1"/>
    </source>
</evidence>
<dbReference type="InterPro" id="IPR035914">
    <property type="entry name" value="Sperma_CUB_dom_sf"/>
</dbReference>
<dbReference type="CDD" id="cd00112">
    <property type="entry name" value="LDLa"/>
    <property type="match status" value="1"/>
</dbReference>
<feature type="disulfide bond" evidence="2">
    <location>
        <begin position="180"/>
        <end position="192"/>
    </location>
</feature>
<evidence type="ECO:0000313" key="4">
    <source>
        <dbReference type="Proteomes" id="UP000695022"/>
    </source>
</evidence>
<dbReference type="PROSITE" id="PS50068">
    <property type="entry name" value="LDLRA_2"/>
    <property type="match status" value="1"/>
</dbReference>
<keyword evidence="4" id="KW-1185">Reference proteome</keyword>
<dbReference type="InterPro" id="IPR036055">
    <property type="entry name" value="LDL_receptor-like_sf"/>
</dbReference>
<evidence type="ECO:0000259" key="3">
    <source>
        <dbReference type="PROSITE" id="PS01180"/>
    </source>
</evidence>
<feature type="domain" description="CUB" evidence="3">
    <location>
        <begin position="55"/>
        <end position="170"/>
    </location>
</feature>
<dbReference type="InterPro" id="IPR042333">
    <property type="entry name" value="LRAD2/Mig-13-like"/>
</dbReference>
<gene>
    <name evidence="5" type="primary">LOC106815902</name>
</gene>
<evidence type="ECO:0000256" key="2">
    <source>
        <dbReference type="PROSITE-ProRule" id="PRU00124"/>
    </source>
</evidence>
<dbReference type="Proteomes" id="UP000695022">
    <property type="component" value="Unplaced"/>
</dbReference>
<keyword evidence="1 2" id="KW-1015">Disulfide bond</keyword>
<dbReference type="SUPFAM" id="SSF57424">
    <property type="entry name" value="LDL receptor-like module"/>
    <property type="match status" value="1"/>
</dbReference>
<dbReference type="PROSITE" id="PS01180">
    <property type="entry name" value="CUB"/>
    <property type="match status" value="1"/>
</dbReference>
<evidence type="ECO:0000256" key="1">
    <source>
        <dbReference type="ARBA" id="ARBA00023157"/>
    </source>
</evidence>
<comment type="caution">
    <text evidence="2">Lacks conserved residue(s) required for the propagation of feature annotation.</text>
</comment>
<organism evidence="4 5">
    <name type="scientific">Priapulus caudatus</name>
    <name type="common">Priapulid worm</name>
    <dbReference type="NCBI Taxonomy" id="37621"/>
    <lineage>
        <taxon>Eukaryota</taxon>
        <taxon>Metazoa</taxon>
        <taxon>Ecdysozoa</taxon>
        <taxon>Scalidophora</taxon>
        <taxon>Priapulida</taxon>
        <taxon>Priapulimorpha</taxon>
        <taxon>Priapulimorphida</taxon>
        <taxon>Priapulidae</taxon>
        <taxon>Priapulus</taxon>
    </lineage>
</organism>
<dbReference type="SMART" id="SM00192">
    <property type="entry name" value="LDLa"/>
    <property type="match status" value="1"/>
</dbReference>
<sequence>MGECHRMKCCLCAKVSRYERMLSTSGWLIISALLTSVSGKESRSFFLHEFGYTACSMAKIYEIDGAVVRTHVGPDTPYPSYPTTCDLQFETRTNRKRFMIRFDLLDINDCDDVLTVWNGYIAAQRVLATISCENKTSDVLYTSSSHLGLSFTTNSGGAEGKGFEAVITAFDDGVNDPKKCFYGDFHCDNGKCIDAKLNCDLINHCEDWSDERGNADCAHQEVNLCNVTD</sequence>
<dbReference type="GeneID" id="106815902"/>
<dbReference type="PROSITE" id="PS01209">
    <property type="entry name" value="LDLRA_1"/>
    <property type="match status" value="1"/>
</dbReference>
<accession>A0ABM1EUP8</accession>
<proteinExistence type="predicted"/>
<dbReference type="InterPro" id="IPR023415">
    <property type="entry name" value="LDLR_class-A_CS"/>
</dbReference>
<dbReference type="RefSeq" id="XP_014675919.1">
    <property type="nucleotide sequence ID" value="XM_014820433.1"/>
</dbReference>
<dbReference type="SUPFAM" id="SSF49854">
    <property type="entry name" value="Spermadhesin, CUB domain"/>
    <property type="match status" value="1"/>
</dbReference>
<dbReference type="Gene3D" id="2.60.120.290">
    <property type="entry name" value="Spermadhesin, CUB domain"/>
    <property type="match status" value="1"/>
</dbReference>
<dbReference type="Gene3D" id="4.10.400.10">
    <property type="entry name" value="Low-density Lipoprotein Receptor"/>
    <property type="match status" value="1"/>
</dbReference>
<dbReference type="InterPro" id="IPR002172">
    <property type="entry name" value="LDrepeatLR_classA_rpt"/>
</dbReference>
<dbReference type="InterPro" id="IPR000859">
    <property type="entry name" value="CUB_dom"/>
</dbReference>
<protein>
    <submittedName>
        <fullName evidence="5">Enteropeptidase-like</fullName>
    </submittedName>
</protein>
<dbReference type="PANTHER" id="PTHR24652">
    <property type="entry name" value="LOW-DENSITY LIPOPROTEIN RECEPTOR CLASS A DOMAIN-CONTAINING PROTEIN 2"/>
    <property type="match status" value="1"/>
</dbReference>
<dbReference type="Pfam" id="PF00057">
    <property type="entry name" value="Ldl_recept_a"/>
    <property type="match status" value="1"/>
</dbReference>
<name>A0ABM1EUP8_PRICU</name>
<reference evidence="5" key="1">
    <citation type="submission" date="2025-08" db="UniProtKB">
        <authorList>
            <consortium name="RefSeq"/>
        </authorList>
    </citation>
    <scope>IDENTIFICATION</scope>
</reference>